<sequence length="182" mass="21439">MTDMSQKNLFIYFEIQSTLNYVRHCLIQIGFHIVSTVYKPFHLRSSWKLRSSDLLDHSTDSLGFHIGCFLLKHDLELQDHAETHDAFHVLTGYNTSSLEEIGMQFWLHGNGKRSFPLYSAMAAGLLLYPDKFRYLMDCQYLGQRSRPIHHLNYLELLQEPMDSLRIQNQIFTHKLLNLNYEN</sequence>
<keyword evidence="2" id="KW-1185">Reference proteome</keyword>
<dbReference type="Proteomes" id="UP000193431">
    <property type="component" value="Chromosome"/>
</dbReference>
<dbReference type="AlphaFoldDB" id="A0A1W6MNM3"/>
<dbReference type="STRING" id="331648.BST97_15155"/>
<dbReference type="EMBL" id="CP019344">
    <property type="protein sequence ID" value="ARN79213.1"/>
    <property type="molecule type" value="Genomic_DNA"/>
</dbReference>
<proteinExistence type="predicted"/>
<reference evidence="1 2" key="1">
    <citation type="submission" date="2016-11" db="EMBL/GenBank/DDBJ databases">
        <title>Trade-off between light-utilization and light-protection in marine flavobacteria.</title>
        <authorList>
            <person name="Kumagai Y."/>
        </authorList>
    </citation>
    <scope>NUCLEOTIDE SEQUENCE [LARGE SCALE GENOMIC DNA]</scope>
    <source>
        <strain evidence="1 2">JCM 13191</strain>
    </source>
</reference>
<name>A0A1W6MNM3_9FLAO</name>
<evidence type="ECO:0000313" key="1">
    <source>
        <dbReference type="EMBL" id="ARN79213.1"/>
    </source>
</evidence>
<gene>
    <name evidence="1" type="ORF">BST97_15155</name>
</gene>
<evidence type="ECO:0008006" key="3">
    <source>
        <dbReference type="Google" id="ProtNLM"/>
    </source>
</evidence>
<protein>
    <recommendedName>
        <fullName evidence="3">Ubiquinone biosynthesis protein COQ4</fullName>
    </recommendedName>
</protein>
<organism evidence="1 2">
    <name type="scientific">Nonlabens spongiae</name>
    <dbReference type="NCBI Taxonomy" id="331648"/>
    <lineage>
        <taxon>Bacteria</taxon>
        <taxon>Pseudomonadati</taxon>
        <taxon>Bacteroidota</taxon>
        <taxon>Flavobacteriia</taxon>
        <taxon>Flavobacteriales</taxon>
        <taxon>Flavobacteriaceae</taxon>
        <taxon>Nonlabens</taxon>
    </lineage>
</organism>
<accession>A0A1W6MNM3</accession>
<evidence type="ECO:0000313" key="2">
    <source>
        <dbReference type="Proteomes" id="UP000193431"/>
    </source>
</evidence>